<dbReference type="AlphaFoldDB" id="A0A0V1DQH3"/>
<accession>A0A0V1DQH3</accession>
<dbReference type="EMBL" id="JYDT01002133">
    <property type="protein sequence ID" value="KRY63649.1"/>
    <property type="molecule type" value="Genomic_DNA"/>
</dbReference>
<dbReference type="Proteomes" id="UP000054995">
    <property type="component" value="Unassembled WGS sequence"/>
</dbReference>
<proteinExistence type="predicted"/>
<organism evidence="1 2">
    <name type="scientific">Trichinella pseudospiralis</name>
    <name type="common">Parasitic roundworm</name>
    <dbReference type="NCBI Taxonomy" id="6337"/>
    <lineage>
        <taxon>Eukaryota</taxon>
        <taxon>Metazoa</taxon>
        <taxon>Ecdysozoa</taxon>
        <taxon>Nematoda</taxon>
        <taxon>Enoplea</taxon>
        <taxon>Dorylaimia</taxon>
        <taxon>Trichinellida</taxon>
        <taxon>Trichinellidae</taxon>
        <taxon>Trichinella</taxon>
    </lineage>
</organism>
<sequence>MHQGRGNTQGVHLLRDQGEIWRGARLLENNNNTKGLP</sequence>
<reference evidence="1 2" key="1">
    <citation type="submission" date="2015-01" db="EMBL/GenBank/DDBJ databases">
        <title>Evolution of Trichinella species and genotypes.</title>
        <authorList>
            <person name="Korhonen P.K."/>
            <person name="Edoardo P."/>
            <person name="Giuseppe L.R."/>
            <person name="Gasser R.B."/>
        </authorList>
    </citation>
    <scope>NUCLEOTIDE SEQUENCE [LARGE SCALE GENOMIC DNA]</scope>
    <source>
        <strain evidence="1">ISS470</strain>
    </source>
</reference>
<evidence type="ECO:0000313" key="1">
    <source>
        <dbReference type="EMBL" id="KRY63649.1"/>
    </source>
</evidence>
<keyword evidence="2" id="KW-1185">Reference proteome</keyword>
<name>A0A0V1DQH3_TRIPS</name>
<comment type="caution">
    <text evidence="1">The sequence shown here is derived from an EMBL/GenBank/DDBJ whole genome shotgun (WGS) entry which is preliminary data.</text>
</comment>
<evidence type="ECO:0000313" key="2">
    <source>
        <dbReference type="Proteomes" id="UP000054995"/>
    </source>
</evidence>
<protein>
    <submittedName>
        <fullName evidence="1">Uncharacterized protein</fullName>
    </submittedName>
</protein>
<gene>
    <name evidence="1" type="ORF">T4D_4534</name>
</gene>